<dbReference type="InParanoid" id="A0A3P7EJ29"/>
<organism evidence="1 2">
    <name type="scientific">Wuchereria bancrofti</name>
    <dbReference type="NCBI Taxonomy" id="6293"/>
    <lineage>
        <taxon>Eukaryota</taxon>
        <taxon>Metazoa</taxon>
        <taxon>Ecdysozoa</taxon>
        <taxon>Nematoda</taxon>
        <taxon>Chromadorea</taxon>
        <taxon>Rhabditida</taxon>
        <taxon>Spirurina</taxon>
        <taxon>Spiruromorpha</taxon>
        <taxon>Filarioidea</taxon>
        <taxon>Onchocercidae</taxon>
        <taxon>Wuchereria</taxon>
    </lineage>
</organism>
<dbReference type="AlphaFoldDB" id="A0A3P7EJ29"/>
<dbReference type="EMBL" id="UYWW01013036">
    <property type="protein sequence ID" value="VDM22891.1"/>
    <property type="molecule type" value="Genomic_DNA"/>
</dbReference>
<sequence length="120" mass="14014">MLKHCAEGVEHDFWSPNSNPVFDLSPIPGVVFVHSDRSASRVSNLQFISSEYFAMARWPSYLGAPMSFCFDLLCNLVNCLSFGERKEIQVQITDYFRFEKRWLPYIFTLEAWKFHACYAL</sequence>
<name>A0A3P7EJ29_WUCBA</name>
<gene>
    <name evidence="1" type="ORF">WBA_LOCUS12708</name>
</gene>
<evidence type="ECO:0000313" key="1">
    <source>
        <dbReference type="EMBL" id="VDM22891.1"/>
    </source>
</evidence>
<accession>A0A3P7EJ29</accession>
<reference evidence="1 2" key="1">
    <citation type="submission" date="2018-11" db="EMBL/GenBank/DDBJ databases">
        <authorList>
            <consortium name="Pathogen Informatics"/>
        </authorList>
    </citation>
    <scope>NUCLEOTIDE SEQUENCE [LARGE SCALE GENOMIC DNA]</scope>
</reference>
<keyword evidence="2" id="KW-1185">Reference proteome</keyword>
<proteinExistence type="predicted"/>
<protein>
    <submittedName>
        <fullName evidence="1">Uncharacterized protein</fullName>
    </submittedName>
</protein>
<evidence type="ECO:0000313" key="2">
    <source>
        <dbReference type="Proteomes" id="UP000270924"/>
    </source>
</evidence>
<dbReference type="Proteomes" id="UP000270924">
    <property type="component" value="Unassembled WGS sequence"/>
</dbReference>